<dbReference type="PANTHER" id="PTHR39569:SF1">
    <property type="entry name" value="INORGANIC TRIPHOSPHATASE"/>
    <property type="match status" value="1"/>
</dbReference>
<dbReference type="Proteomes" id="UP000198704">
    <property type="component" value="Unassembled WGS sequence"/>
</dbReference>
<gene>
    <name evidence="4" type="ORF">SAMN05216360_10424</name>
</gene>
<organism evidence="4 5">
    <name type="scientific">Methylobacterium phyllostachyos</name>
    <dbReference type="NCBI Taxonomy" id="582672"/>
    <lineage>
        <taxon>Bacteria</taxon>
        <taxon>Pseudomonadati</taxon>
        <taxon>Pseudomonadota</taxon>
        <taxon>Alphaproteobacteria</taxon>
        <taxon>Hyphomicrobiales</taxon>
        <taxon>Methylobacteriaceae</taxon>
        <taxon>Methylobacterium</taxon>
    </lineage>
</organism>
<feature type="domain" description="CYTH" evidence="2">
    <location>
        <begin position="12"/>
        <end position="207"/>
    </location>
</feature>
<dbReference type="InterPro" id="IPR033469">
    <property type="entry name" value="CYTH-like_dom_sf"/>
</dbReference>
<dbReference type="InterPro" id="IPR039013">
    <property type="entry name" value="YgiF"/>
</dbReference>
<dbReference type="InterPro" id="IPR023577">
    <property type="entry name" value="CYTH_domain"/>
</dbReference>
<dbReference type="SMART" id="SM01118">
    <property type="entry name" value="CYTH"/>
    <property type="match status" value="1"/>
</dbReference>
<sequence>MSETERAAEAEPREVELKLTCAGADLTALAAHPRLQGAAMTEPEHLVSTYYDTPNRDLRAADLTLRVRAKDGRYIQTVKAGAGGVGLFDRAEWETEIAGETPEPAAWAGTAAEAVLKAVDTPVETLFSTIVRRREIPVLQADSRILVTLDEGRVESPAGDAPICEIELELQEGNPAELFQLAQALAETVPLRLSVHAKSAVGFGLIDGTGRNIVKAEPIDLPADATVGEVFRRVARACLRHLRLNETVFLEGGQPPEALHQIRVSLRRLRSALSLFAPMLAGDPRAAGFNDEIKRVTEPFGHARNLDVFLGHTLPDLIKARPEEAGLVGLRERAETARERAYDVVLTTLQSPQWRSLIIDFAGWIETGAWNAQPAAAERGQDFAARVLDKARGRLKKRGRGLKHLNPHTRHRARIAAKKLRYGAEFFASLYHKKKAQRRQGKFGDVLSDLQDHLGALNDLETARSMSEGLSGPPMPGSDDPGARDLLKAAAEARADLLDVKPFWR</sequence>
<feature type="compositionally biased region" description="Low complexity" evidence="1">
    <location>
        <begin position="469"/>
        <end position="480"/>
    </location>
</feature>
<feature type="region of interest" description="Disordered" evidence="1">
    <location>
        <begin position="465"/>
        <end position="486"/>
    </location>
</feature>
<dbReference type="PROSITE" id="PS51708">
    <property type="entry name" value="CHAD"/>
    <property type="match status" value="1"/>
</dbReference>
<evidence type="ECO:0000256" key="1">
    <source>
        <dbReference type="SAM" id="MobiDB-lite"/>
    </source>
</evidence>
<dbReference type="InterPro" id="IPR007899">
    <property type="entry name" value="CHAD_dom"/>
</dbReference>
<dbReference type="STRING" id="582672.SAMN05216360_10424"/>
<reference evidence="5" key="1">
    <citation type="submission" date="2016-10" db="EMBL/GenBank/DDBJ databases">
        <authorList>
            <person name="Varghese N."/>
            <person name="Submissions S."/>
        </authorList>
    </citation>
    <scope>NUCLEOTIDE SEQUENCE [LARGE SCALE GENOMIC DNA]</scope>
    <source>
        <strain evidence="5">BL47</strain>
    </source>
</reference>
<keyword evidence="5" id="KW-1185">Reference proteome</keyword>
<dbReference type="OrthoDB" id="9777271at2"/>
<protein>
    <submittedName>
        <fullName evidence="4">Inorganic triphosphatase YgiF, contains CYTH and CHAD domains</fullName>
    </submittedName>
</protein>
<dbReference type="AlphaFoldDB" id="A0A1G9WLK8"/>
<evidence type="ECO:0000259" key="2">
    <source>
        <dbReference type="PROSITE" id="PS51707"/>
    </source>
</evidence>
<dbReference type="GO" id="GO:0050355">
    <property type="term" value="F:inorganic triphosphate phosphatase activity"/>
    <property type="evidence" value="ECO:0007669"/>
    <property type="project" value="InterPro"/>
</dbReference>
<dbReference type="Pfam" id="PF05235">
    <property type="entry name" value="CHAD"/>
    <property type="match status" value="1"/>
</dbReference>
<dbReference type="Pfam" id="PF01928">
    <property type="entry name" value="CYTH"/>
    <property type="match status" value="1"/>
</dbReference>
<dbReference type="SMART" id="SM00880">
    <property type="entry name" value="CHAD"/>
    <property type="match status" value="1"/>
</dbReference>
<dbReference type="InterPro" id="IPR038186">
    <property type="entry name" value="CHAD_dom_sf"/>
</dbReference>
<dbReference type="SUPFAM" id="SSF55154">
    <property type="entry name" value="CYTH-like phosphatases"/>
    <property type="match status" value="1"/>
</dbReference>
<name>A0A1G9WLK8_9HYPH</name>
<dbReference type="PROSITE" id="PS51707">
    <property type="entry name" value="CYTH"/>
    <property type="match status" value="1"/>
</dbReference>
<dbReference type="RefSeq" id="WP_091714585.1">
    <property type="nucleotide sequence ID" value="NZ_FNHS01000004.1"/>
</dbReference>
<dbReference type="CDD" id="cd07756">
    <property type="entry name" value="CYTH-like_Pase_CHAD"/>
    <property type="match status" value="1"/>
</dbReference>
<dbReference type="PANTHER" id="PTHR39569">
    <property type="entry name" value="INORGANIC TRIPHOSPHATASE"/>
    <property type="match status" value="1"/>
</dbReference>
<dbReference type="Gene3D" id="1.40.20.10">
    <property type="entry name" value="CHAD domain"/>
    <property type="match status" value="1"/>
</dbReference>
<dbReference type="Gene3D" id="2.40.320.10">
    <property type="entry name" value="Hypothetical Protein Pfu-838710-001"/>
    <property type="match status" value="1"/>
</dbReference>
<feature type="domain" description="CHAD" evidence="3">
    <location>
        <begin position="224"/>
        <end position="505"/>
    </location>
</feature>
<evidence type="ECO:0000313" key="5">
    <source>
        <dbReference type="Proteomes" id="UP000198704"/>
    </source>
</evidence>
<dbReference type="GO" id="GO:0046872">
    <property type="term" value="F:metal ion binding"/>
    <property type="evidence" value="ECO:0007669"/>
    <property type="project" value="TreeGrafter"/>
</dbReference>
<accession>A0A1G9WLK8</accession>
<proteinExistence type="predicted"/>
<dbReference type="EMBL" id="FNHS01000004">
    <property type="protein sequence ID" value="SDM84915.1"/>
    <property type="molecule type" value="Genomic_DNA"/>
</dbReference>
<evidence type="ECO:0000259" key="3">
    <source>
        <dbReference type="PROSITE" id="PS51708"/>
    </source>
</evidence>
<evidence type="ECO:0000313" key="4">
    <source>
        <dbReference type="EMBL" id="SDM84915.1"/>
    </source>
</evidence>